<dbReference type="RefSeq" id="WP_054492360.1">
    <property type="nucleotide sequence ID" value="NZ_BBZA01000056.1"/>
</dbReference>
<accession>A0A0M8K5X8</accession>
<dbReference type="InParanoid" id="A0A0M8K5X8"/>
<feature type="transmembrane region" description="Helical" evidence="1">
    <location>
        <begin position="84"/>
        <end position="103"/>
    </location>
</feature>
<dbReference type="AlphaFoldDB" id="A0A0M8K5X8"/>
<sequence length="148" mass="16277">MLRRYSTDFAILSMVLDAVFVVVAFMVAALVRPSLHTYFPFVTPHPEGQVPAFVYGLAPLVWVGVLLIVSAYDPRHTYKAVDEFSRVAFGILLAALCFAGLLYLTERSLSRWLFGTFVILVFVFCWPGGLECVCSGAFANCPPKSAAC</sequence>
<keyword evidence="1" id="KW-0812">Transmembrane</keyword>
<comment type="caution">
    <text evidence="2">The sequence shown here is derived from an EMBL/GenBank/DDBJ whole genome shotgun (WGS) entry which is preliminary data.</text>
</comment>
<feature type="transmembrane region" description="Helical" evidence="1">
    <location>
        <begin position="52"/>
        <end position="72"/>
    </location>
</feature>
<keyword evidence="1" id="KW-1133">Transmembrane helix</keyword>
<evidence type="ECO:0000256" key="1">
    <source>
        <dbReference type="SAM" id="Phobius"/>
    </source>
</evidence>
<feature type="transmembrane region" description="Helical" evidence="1">
    <location>
        <begin position="9"/>
        <end position="32"/>
    </location>
</feature>
<name>A0A0M8K5X8_9CHLR</name>
<organism evidence="2 3">
    <name type="scientific">Ardenticatena maritima</name>
    <dbReference type="NCBI Taxonomy" id="872965"/>
    <lineage>
        <taxon>Bacteria</taxon>
        <taxon>Bacillati</taxon>
        <taxon>Chloroflexota</taxon>
        <taxon>Ardenticatenia</taxon>
        <taxon>Ardenticatenales</taxon>
        <taxon>Ardenticatenaceae</taxon>
        <taxon>Ardenticatena</taxon>
    </lineage>
</organism>
<evidence type="ECO:0000313" key="2">
    <source>
        <dbReference type="EMBL" id="GAP62433.1"/>
    </source>
</evidence>
<protein>
    <submittedName>
        <fullName evidence="2">Uncharacterized protein</fullName>
    </submittedName>
</protein>
<dbReference type="Proteomes" id="UP000037784">
    <property type="component" value="Unassembled WGS sequence"/>
</dbReference>
<reference evidence="3" key="2">
    <citation type="submission" date="2015-08" db="EMBL/GenBank/DDBJ databases">
        <title>Draft Genome Sequence of a Heterotrophic Facultative Anaerobic Bacterium Ardenticatena maritima Strain 110S.</title>
        <authorList>
            <person name="Kawaichi S."/>
            <person name="Yoshida T."/>
            <person name="Sako Y."/>
            <person name="Nakamura R."/>
        </authorList>
    </citation>
    <scope>NUCLEOTIDE SEQUENCE [LARGE SCALE GENOMIC DNA]</scope>
    <source>
        <strain evidence="3">110S</strain>
    </source>
</reference>
<keyword evidence="3" id="KW-1185">Reference proteome</keyword>
<gene>
    <name evidence="2" type="ORF">ARMA_0856</name>
</gene>
<reference evidence="2 3" key="1">
    <citation type="journal article" date="2015" name="Genome Announc.">
        <title>Draft Genome Sequence of a Heterotrophic Facultative Anaerobic Thermophilic Bacterium, Ardenticatena maritima Strain 110ST.</title>
        <authorList>
            <person name="Kawaichi S."/>
            <person name="Yoshida T."/>
            <person name="Sako Y."/>
            <person name="Nakamura R."/>
        </authorList>
    </citation>
    <scope>NUCLEOTIDE SEQUENCE [LARGE SCALE GENOMIC DNA]</scope>
    <source>
        <strain evidence="2 3">110S</strain>
    </source>
</reference>
<dbReference type="EMBL" id="BBZA01000056">
    <property type="protein sequence ID" value="GAP62433.1"/>
    <property type="molecule type" value="Genomic_DNA"/>
</dbReference>
<keyword evidence="1" id="KW-0472">Membrane</keyword>
<proteinExistence type="predicted"/>
<evidence type="ECO:0000313" key="3">
    <source>
        <dbReference type="Proteomes" id="UP000037784"/>
    </source>
</evidence>